<protein>
    <recommendedName>
        <fullName evidence="2">small monomeric GTPase</fullName>
        <ecNumber evidence="2">3.6.5.2</ecNumber>
    </recommendedName>
</protein>
<dbReference type="SUPFAM" id="SSF52540">
    <property type="entry name" value="P-loop containing nucleoside triphosphate hydrolases"/>
    <property type="match status" value="1"/>
</dbReference>
<dbReference type="Gene3D" id="3.40.50.300">
    <property type="entry name" value="P-loop containing nucleotide triphosphate hydrolases"/>
    <property type="match status" value="1"/>
</dbReference>
<evidence type="ECO:0000256" key="5">
    <source>
        <dbReference type="SAM" id="MobiDB-lite"/>
    </source>
</evidence>
<name>A0AAU9WNG0_9CNID</name>
<evidence type="ECO:0000256" key="4">
    <source>
        <dbReference type="ARBA" id="ARBA00048098"/>
    </source>
</evidence>
<dbReference type="PROSITE" id="PS51421">
    <property type="entry name" value="RAS"/>
    <property type="match status" value="1"/>
</dbReference>
<evidence type="ECO:0000313" key="7">
    <source>
        <dbReference type="Proteomes" id="UP001159428"/>
    </source>
</evidence>
<keyword evidence="3" id="KW-0378">Hydrolase</keyword>
<feature type="compositionally biased region" description="Low complexity" evidence="5">
    <location>
        <begin position="120"/>
        <end position="130"/>
    </location>
</feature>
<gene>
    <name evidence="6" type="ORF">PMEA_00008004</name>
</gene>
<sequence>MLRRRGSAPAVVLQQHFAESKGVILRADRIIPPLETQKLSKAKRGKKDFAERGCSPPPQVPSSPDRKTNEARYSGDYDSPSPRCPSPPGSPSSPVLSKKPMKYRSRRRDSEPFVGQPPASLNSRNTTSSSLHRRSSSFRDYNIVLLGQGGVGKSALLVRFTTGRFIHEYDPTLEMTYDMCVEIDEDPAILHITDTASTNEPVYLSQNEGFIVVYAIDEPRSFQTATQLVKLIRELKKQRGQQTAIVLVGNKVDLSHSRSVSQQEALEFASEYECFFHEASAASNINVKVAFHDAVRQLRMIQLNKKANGPMNSIKNFFSRRENHDKGLLFSTENANCKKVGREVEKDGYFD</sequence>
<dbReference type="GO" id="GO:0003925">
    <property type="term" value="F:G protein activity"/>
    <property type="evidence" value="ECO:0007669"/>
    <property type="project" value="UniProtKB-EC"/>
</dbReference>
<dbReference type="PROSITE" id="PS51419">
    <property type="entry name" value="RAB"/>
    <property type="match status" value="1"/>
</dbReference>
<dbReference type="EMBL" id="CALNXJ010000017">
    <property type="protein sequence ID" value="CAH3119917.1"/>
    <property type="molecule type" value="Genomic_DNA"/>
</dbReference>
<evidence type="ECO:0000256" key="2">
    <source>
        <dbReference type="ARBA" id="ARBA00011984"/>
    </source>
</evidence>
<dbReference type="InterPro" id="IPR005225">
    <property type="entry name" value="Small_GTP-bd"/>
</dbReference>
<dbReference type="InterPro" id="IPR001806">
    <property type="entry name" value="Small_GTPase"/>
</dbReference>
<feature type="compositionally biased region" description="Pro residues" evidence="5">
    <location>
        <begin position="82"/>
        <end position="91"/>
    </location>
</feature>
<keyword evidence="7" id="KW-1185">Reference proteome</keyword>
<dbReference type="SMART" id="SM00175">
    <property type="entry name" value="RAB"/>
    <property type="match status" value="1"/>
</dbReference>
<dbReference type="EC" id="3.6.5.2" evidence="2"/>
<dbReference type="PRINTS" id="PR00449">
    <property type="entry name" value="RASTRNSFRMNG"/>
</dbReference>
<reference evidence="6 7" key="1">
    <citation type="submission" date="2022-05" db="EMBL/GenBank/DDBJ databases">
        <authorList>
            <consortium name="Genoscope - CEA"/>
            <person name="William W."/>
        </authorList>
    </citation>
    <scope>NUCLEOTIDE SEQUENCE [LARGE SCALE GENOMIC DNA]</scope>
</reference>
<organism evidence="6 7">
    <name type="scientific">Pocillopora meandrina</name>
    <dbReference type="NCBI Taxonomy" id="46732"/>
    <lineage>
        <taxon>Eukaryota</taxon>
        <taxon>Metazoa</taxon>
        <taxon>Cnidaria</taxon>
        <taxon>Anthozoa</taxon>
        <taxon>Hexacorallia</taxon>
        <taxon>Scleractinia</taxon>
        <taxon>Astrocoeniina</taxon>
        <taxon>Pocilloporidae</taxon>
        <taxon>Pocillopora</taxon>
    </lineage>
</organism>
<proteinExistence type="inferred from homology"/>
<dbReference type="GO" id="GO:0005525">
    <property type="term" value="F:GTP binding"/>
    <property type="evidence" value="ECO:0007669"/>
    <property type="project" value="InterPro"/>
</dbReference>
<dbReference type="PANTHER" id="PTHR45704">
    <property type="entry name" value="RAS-LIKE FAMILY MEMBER 11"/>
    <property type="match status" value="1"/>
</dbReference>
<dbReference type="NCBIfam" id="TIGR00231">
    <property type="entry name" value="small_GTP"/>
    <property type="match status" value="1"/>
</dbReference>
<dbReference type="SMART" id="SM00174">
    <property type="entry name" value="RHO"/>
    <property type="match status" value="1"/>
</dbReference>
<dbReference type="Pfam" id="PF00071">
    <property type="entry name" value="Ras"/>
    <property type="match status" value="1"/>
</dbReference>
<dbReference type="SMART" id="SM00173">
    <property type="entry name" value="RAS"/>
    <property type="match status" value="1"/>
</dbReference>
<comment type="caution">
    <text evidence="6">The sequence shown here is derived from an EMBL/GenBank/DDBJ whole genome shotgun (WGS) entry which is preliminary data.</text>
</comment>
<dbReference type="AlphaFoldDB" id="A0AAU9WNG0"/>
<evidence type="ECO:0000256" key="1">
    <source>
        <dbReference type="ARBA" id="ARBA00008344"/>
    </source>
</evidence>
<dbReference type="Proteomes" id="UP001159428">
    <property type="component" value="Unassembled WGS sequence"/>
</dbReference>
<evidence type="ECO:0000256" key="3">
    <source>
        <dbReference type="ARBA" id="ARBA00022801"/>
    </source>
</evidence>
<dbReference type="InterPro" id="IPR027417">
    <property type="entry name" value="P-loop_NTPase"/>
</dbReference>
<evidence type="ECO:0000313" key="6">
    <source>
        <dbReference type="EMBL" id="CAH3119917.1"/>
    </source>
</evidence>
<comment type="catalytic activity">
    <reaction evidence="4">
        <text>GTP + H2O = GDP + phosphate + H(+)</text>
        <dbReference type="Rhea" id="RHEA:19669"/>
        <dbReference type="ChEBI" id="CHEBI:15377"/>
        <dbReference type="ChEBI" id="CHEBI:15378"/>
        <dbReference type="ChEBI" id="CHEBI:37565"/>
        <dbReference type="ChEBI" id="CHEBI:43474"/>
        <dbReference type="ChEBI" id="CHEBI:58189"/>
        <dbReference type="EC" id="3.6.5.2"/>
    </reaction>
</comment>
<comment type="similarity">
    <text evidence="1">Belongs to the small GTPase superfamily. Ras family.</text>
</comment>
<feature type="compositionally biased region" description="Basic and acidic residues" evidence="5">
    <location>
        <begin position="64"/>
        <end position="75"/>
    </location>
</feature>
<dbReference type="InterPro" id="IPR051065">
    <property type="entry name" value="Ras-related_GTPase"/>
</dbReference>
<feature type="region of interest" description="Disordered" evidence="5">
    <location>
        <begin position="33"/>
        <end position="133"/>
    </location>
</feature>
<accession>A0AAU9WNG0</accession>